<sequence length="2012" mass="227520">MSFDGDLGCNVSRLKDIVRSFYSNAGSLLCQNVDDIFCAFVWSLVVQHPTVQIGVKPPSVVSEVWIAPQTSAKRKVKAQGEDLVEESPPRLILIPDAKNSNLKDLIQRHSEDLRIAIEPEAIYAAITGSHIKLPKLSPMVYTALQIITRGRDVGVSVVELGQKSKYDQKTCFYLVKQLTELGLIVKVRRGGVGTHFCIHRYFFEKSPSWKEIRSEENEAEVNQHVEAKQSVNPGAEEVGPFPGFTPIDARHLSSLPLVRARVVKLLRASRNHIHPSGNILITIGFAHPTKTDRRFFQSRIRELIHQGVVEKIIVPSNRRKSGETFIKCYRLITDEDRPTEGEVAVPSDSNDEREEAEGVKLNVTIHKQILNLLEETGADGMTLQDLSAALSDFDKRTIELLLARAESHLPPPHLSDLGVISVMETSGRERRHRYYTTDAYRKLVIKEKLESVPSHCASNNLEHAGEFSILDPKAFYGKGKELLEYQDGFKDKLNMGKPRKRPLKNPILPDGRVKLGRPRKRPIEDSQEDQRGASIETPSNSTIPVIQLRKKRRTDNVAQVISGSIMTEASPILKRRGRPPKAKESSSAGATQTRKRNRSLEMPEHSRPETRSQKRLRSLDASTQPTDSSVLYQNAPDMTPDIPVVLNNIALKRNNQREPLMATETIKEGLDQVLVSGGASIMQDVVNNQSRTVVLSSLRLSSNPPNQTSGINDQIVEKSRGAPDSVQEIQEQITIPIDPTLLEASRYQPATPSNEPPKAALNPFNIPRTKFNVSQLRRENELFRIVVEQGGIVNIQSKDFYAAHKALLETLSKAGETASAPVGTTIDKRTLAASLDNLERRGRLKQLKTSITTHTGAQRSVSVVHLPDLSQNKVNSYLADLSRGTPIIHHQPSSYVKLGQRVEYGAGVSSGALPSKIQLDQSEDDNRERLSRNCARADQLFNQDHETIRNILLTERTTVAQYYGFIVGKIARARQLHLSTLKAFDACIEATGILCHQHRIVDLSYYCYDIPLDLYCSLVPVVSYDEELKNCIIGSDKHNRLVRDLPKHLHTLLQTGRSRARSRFLDILEILRLLGLVTPLKTSSTDISEGQVVLCPHNGKSKVFQTISQDIPINIHSATTTRWLFHTQAPIYLWAASETTLPFWKEVTVSTEEEGLIYWTTLQGTCINTHITPCSSTMQSVALIDSQIGLGRSLRRVTSWSSDYVFTWYQTQYMKHFVDVHTGDTPMEESNEELRESRLRQISWVISAPEECIRVFYSITHQKMVRELDKVKRKAERRLYDKRTAETRALLAKRAAEAKQQREQDWEKLASRIHSLPLPQTVAIKNVYIRFIQASSIQDDEKWEHEISEALREAEIMKKNKLPGRVSTQDSPESLSIASWVATSPVTKPDILLSNKEAESKKRSKHVIAEKEKPTQRRHRFQWNQEYDELAQDASAIIRSRCRPLSRLDWGAFEQVFPSVPRNTVRQRLAHIREAPGNDAYLNRLEQRWHELWLQHRGSAELPDDDPNSPTNFDLAKHVEFLRENVDKNALRVGFAQLPESPTWAIPSSVEAVIAKYSVHESIPSTSPWDFMWNATVEEGREKRLMRQPFTRYPEEIPTSTHSATDSIAVAEAALKMTLGTPHERYEAERASVLLHSVGESSTENASKNLLNRGVLSKLVRDPQKQKPGRQLKISELNQNAIGGTVPRDTFQDAASLEELAYHDNNWREWPLLATDGDTAALVQAVSDGKIEFKLDTSQAQLARPSLDWNSKKADDDQIETAISVRFGNPDGRSSPVATSPIMLPGDLASPHGCTEGPRRCCKGQVLNTLIDCDTCIEDEWASLASGLDEEDKCVGASIIQIVRDAGACGVTKAVLQEAFNMKDCRMLTIIRRLTEPPVPILFWAGYNRLVLVSSTFLEKWSVVISENPFTRTFPRRWYDIAGSKIPDYWEAALRAVLGVVVFRPGITQYELRWRLRSVYDRQEVNDLLQYLHEEDYLEIRQKKEEVWMPFEEDEEKEVYWFIGERRHWYQT</sequence>
<dbReference type="GO" id="GO:0006384">
    <property type="term" value="P:transcription initiation at RNA polymerase III promoter"/>
    <property type="evidence" value="ECO:0007669"/>
    <property type="project" value="InterPro"/>
</dbReference>
<gene>
    <name evidence="9" type="ORF">AMATHDRAFT_52646</name>
</gene>
<dbReference type="GO" id="GO:0042791">
    <property type="term" value="P:5S class rRNA transcription by RNA polymerase III"/>
    <property type="evidence" value="ECO:0007669"/>
    <property type="project" value="TreeGrafter"/>
</dbReference>
<evidence type="ECO:0000256" key="6">
    <source>
        <dbReference type="SAM" id="MobiDB-lite"/>
    </source>
</evidence>
<keyword evidence="5" id="KW-0539">Nucleus</keyword>
<keyword evidence="10" id="KW-1185">Reference proteome</keyword>
<reference evidence="9 10" key="1">
    <citation type="submission" date="2014-02" db="EMBL/GenBank/DDBJ databases">
        <title>Transposable element dynamics among asymbiotic and ectomycorrhizal Amanita fungi.</title>
        <authorList>
            <consortium name="DOE Joint Genome Institute"/>
            <person name="Hess J."/>
            <person name="Skrede I."/>
            <person name="Wolfe B."/>
            <person name="LaButti K."/>
            <person name="Ohm R.A."/>
            <person name="Grigoriev I.V."/>
            <person name="Pringle A."/>
        </authorList>
    </citation>
    <scope>NUCLEOTIDE SEQUENCE [LARGE SCALE GENOMIC DNA]</scope>
    <source>
        <strain evidence="9 10">SKay4041</strain>
    </source>
</reference>
<proteinExistence type="predicted"/>
<dbReference type="InterPro" id="IPR044210">
    <property type="entry name" value="Tfc3-like"/>
</dbReference>
<feature type="region of interest" description="Disordered" evidence="6">
    <location>
        <begin position="493"/>
        <end position="556"/>
    </location>
</feature>
<evidence type="ECO:0000256" key="4">
    <source>
        <dbReference type="ARBA" id="ARBA00023163"/>
    </source>
</evidence>
<feature type="region of interest" description="Disordered" evidence="6">
    <location>
        <begin position="1395"/>
        <end position="1415"/>
    </location>
</feature>
<accession>A0A2A9NYQ6</accession>
<dbReference type="GO" id="GO:0000127">
    <property type="term" value="C:transcription factor TFIIIC complex"/>
    <property type="evidence" value="ECO:0007669"/>
    <property type="project" value="InterPro"/>
</dbReference>
<comment type="subcellular location">
    <subcellularLocation>
        <location evidence="1">Nucleus</location>
    </subcellularLocation>
</comment>
<dbReference type="Pfam" id="PF04182">
    <property type="entry name" value="B-block_TFIIIC"/>
    <property type="match status" value="1"/>
</dbReference>
<dbReference type="OrthoDB" id="68020at2759"/>
<evidence type="ECO:0000256" key="1">
    <source>
        <dbReference type="ARBA" id="ARBA00004123"/>
    </source>
</evidence>
<feature type="compositionally biased region" description="Polar residues" evidence="6">
    <location>
        <begin position="620"/>
        <end position="632"/>
    </location>
</feature>
<feature type="compositionally biased region" description="Basic and acidic residues" evidence="6">
    <location>
        <begin position="598"/>
        <end position="612"/>
    </location>
</feature>
<feature type="domain" description="B-block binding subunit of TFIIIC" evidence="7">
    <location>
        <begin position="138"/>
        <end position="203"/>
    </location>
</feature>
<feature type="compositionally biased region" description="Basic and acidic residues" evidence="6">
    <location>
        <begin position="521"/>
        <end position="531"/>
    </location>
</feature>
<protein>
    <submittedName>
        <fullName evidence="9">Uncharacterized protein</fullName>
    </submittedName>
</protein>
<dbReference type="PANTHER" id="PTHR15180:SF1">
    <property type="entry name" value="GENERAL TRANSCRIPTION FACTOR 3C POLYPEPTIDE 1"/>
    <property type="match status" value="1"/>
</dbReference>
<dbReference type="PANTHER" id="PTHR15180">
    <property type="entry name" value="GENERAL TRANSCRIPTION FACTOR 3C POLYPEPTIDE 1"/>
    <property type="match status" value="1"/>
</dbReference>
<dbReference type="GO" id="GO:0005634">
    <property type="term" value="C:nucleus"/>
    <property type="evidence" value="ECO:0007669"/>
    <property type="project" value="UniProtKB-SubCell"/>
</dbReference>
<evidence type="ECO:0000259" key="7">
    <source>
        <dbReference type="Pfam" id="PF04182"/>
    </source>
</evidence>
<dbReference type="CDD" id="cd16169">
    <property type="entry name" value="Tau138_eWH"/>
    <property type="match status" value="1"/>
</dbReference>
<evidence type="ECO:0000259" key="8">
    <source>
        <dbReference type="Pfam" id="PF20222"/>
    </source>
</evidence>
<keyword evidence="2" id="KW-0597">Phosphoprotein</keyword>
<dbReference type="STRING" id="703135.A0A2A9NYQ6"/>
<evidence type="ECO:0000256" key="3">
    <source>
        <dbReference type="ARBA" id="ARBA00023125"/>
    </source>
</evidence>
<evidence type="ECO:0000313" key="9">
    <source>
        <dbReference type="EMBL" id="PFH54764.1"/>
    </source>
</evidence>
<dbReference type="InterPro" id="IPR007309">
    <property type="entry name" value="TFIIIC_Bblock-bd"/>
</dbReference>
<feature type="domain" description="Transcription factor tau subunit sfc3/Tfc3 C-terminal" evidence="8">
    <location>
        <begin position="1914"/>
        <end position="1951"/>
    </location>
</feature>
<name>A0A2A9NYQ6_9AGAR</name>
<keyword evidence="4" id="KW-0804">Transcription</keyword>
<dbReference type="InterPro" id="IPR046488">
    <property type="entry name" value="Sfc3/Tfc3_C"/>
</dbReference>
<feature type="compositionally biased region" description="Basic and acidic residues" evidence="6">
    <location>
        <begin position="1396"/>
        <end position="1415"/>
    </location>
</feature>
<dbReference type="EMBL" id="KZ301969">
    <property type="protein sequence ID" value="PFH54764.1"/>
    <property type="molecule type" value="Genomic_DNA"/>
</dbReference>
<evidence type="ECO:0000256" key="2">
    <source>
        <dbReference type="ARBA" id="ARBA00022553"/>
    </source>
</evidence>
<dbReference type="InterPro" id="IPR035625">
    <property type="entry name" value="Tfc3-like_eWH"/>
</dbReference>
<evidence type="ECO:0000313" key="10">
    <source>
        <dbReference type="Proteomes" id="UP000242287"/>
    </source>
</evidence>
<feature type="region of interest" description="Disordered" evidence="6">
    <location>
        <begin position="568"/>
        <end position="638"/>
    </location>
</feature>
<keyword evidence="3" id="KW-0238">DNA-binding</keyword>
<dbReference type="GO" id="GO:0003677">
    <property type="term" value="F:DNA binding"/>
    <property type="evidence" value="ECO:0007669"/>
    <property type="project" value="UniProtKB-KW"/>
</dbReference>
<evidence type="ECO:0000256" key="5">
    <source>
        <dbReference type="ARBA" id="ARBA00023242"/>
    </source>
</evidence>
<dbReference type="Proteomes" id="UP000242287">
    <property type="component" value="Unassembled WGS sequence"/>
</dbReference>
<organism evidence="9 10">
    <name type="scientific">Amanita thiersii Skay4041</name>
    <dbReference type="NCBI Taxonomy" id="703135"/>
    <lineage>
        <taxon>Eukaryota</taxon>
        <taxon>Fungi</taxon>
        <taxon>Dikarya</taxon>
        <taxon>Basidiomycota</taxon>
        <taxon>Agaricomycotina</taxon>
        <taxon>Agaricomycetes</taxon>
        <taxon>Agaricomycetidae</taxon>
        <taxon>Agaricales</taxon>
        <taxon>Pluteineae</taxon>
        <taxon>Amanitaceae</taxon>
        <taxon>Amanita</taxon>
    </lineage>
</organism>
<feature type="domain" description="Transcription factor tau subunit sfc3/Tfc3 C-terminal" evidence="8">
    <location>
        <begin position="1417"/>
        <end position="1766"/>
    </location>
</feature>
<dbReference type="Pfam" id="PF20222">
    <property type="entry name" value="DUF6581"/>
    <property type="match status" value="2"/>
</dbReference>